<sequence length="181" mass="19994">MKYRTIAKLIAFNIVPLVALFFAWVFGLVQKSYAADSTNIVYLITAIFIVAMGLVFYRARQIDDELHESTWWVGQTSEFVQLTFENRLNPIVYMGYSLVVLGLIGTVVGFIFGLNGIDPNTMADLSTMLASLGTILQGVGIAFYTTLIGSIGDIWLGFNILILTGAMNQLQLRTLKRPVAA</sequence>
<feature type="transmembrane region" description="Helical" evidence="1">
    <location>
        <begin position="134"/>
        <end position="167"/>
    </location>
</feature>
<dbReference type="Proteomes" id="UP001156140">
    <property type="component" value="Unassembled WGS sequence"/>
</dbReference>
<gene>
    <name evidence="2" type="ORF">ML536_00940</name>
</gene>
<evidence type="ECO:0000256" key="1">
    <source>
        <dbReference type="SAM" id="Phobius"/>
    </source>
</evidence>
<keyword evidence="1" id="KW-1133">Transmembrane helix</keyword>
<name>A0AA41QI76_9HYPH</name>
<proteinExistence type="predicted"/>
<evidence type="ECO:0000313" key="3">
    <source>
        <dbReference type="Proteomes" id="UP001156140"/>
    </source>
</evidence>
<feature type="transmembrane region" description="Helical" evidence="1">
    <location>
        <begin position="40"/>
        <end position="57"/>
    </location>
</feature>
<keyword evidence="1" id="KW-0472">Membrane</keyword>
<protein>
    <submittedName>
        <fullName evidence="2">MotA/TolQ/ExbB proton channel family protein</fullName>
    </submittedName>
</protein>
<evidence type="ECO:0000313" key="2">
    <source>
        <dbReference type="EMBL" id="MCI0125385.1"/>
    </source>
</evidence>
<dbReference type="EMBL" id="JALAZD010000001">
    <property type="protein sequence ID" value="MCI0125385.1"/>
    <property type="molecule type" value="Genomic_DNA"/>
</dbReference>
<comment type="caution">
    <text evidence="2">The sequence shown here is derived from an EMBL/GenBank/DDBJ whole genome shotgun (WGS) entry which is preliminary data.</text>
</comment>
<reference evidence="2" key="1">
    <citation type="submission" date="2022-03" db="EMBL/GenBank/DDBJ databases">
        <title>The complete genome sequence of a Methyloterrigena soli.</title>
        <authorList>
            <person name="Zi Z."/>
        </authorList>
    </citation>
    <scope>NUCLEOTIDE SEQUENCE</scope>
    <source>
        <strain evidence="2">M48</strain>
    </source>
</reference>
<keyword evidence="3" id="KW-1185">Reference proteome</keyword>
<organism evidence="2 3">
    <name type="scientific">Paradevosia shaoguanensis</name>
    <dbReference type="NCBI Taxonomy" id="1335043"/>
    <lineage>
        <taxon>Bacteria</taxon>
        <taxon>Pseudomonadati</taxon>
        <taxon>Pseudomonadota</taxon>
        <taxon>Alphaproteobacteria</taxon>
        <taxon>Hyphomicrobiales</taxon>
        <taxon>Devosiaceae</taxon>
        <taxon>Paradevosia</taxon>
    </lineage>
</organism>
<feature type="transmembrane region" description="Helical" evidence="1">
    <location>
        <begin position="91"/>
        <end position="114"/>
    </location>
</feature>
<keyword evidence="1" id="KW-0812">Transmembrane</keyword>
<feature type="transmembrane region" description="Helical" evidence="1">
    <location>
        <begin position="9"/>
        <end position="28"/>
    </location>
</feature>
<dbReference type="AlphaFoldDB" id="A0AA41QI76"/>
<dbReference type="RefSeq" id="WP_281734627.1">
    <property type="nucleotide sequence ID" value="NZ_JAKETQ010000001.1"/>
</dbReference>
<accession>A0AA41QI76</accession>